<comment type="caution">
    <text evidence="2">The sequence shown here is derived from an EMBL/GenBank/DDBJ whole genome shotgun (WGS) entry which is preliminary data.</text>
</comment>
<evidence type="ECO:0000313" key="3">
    <source>
        <dbReference type="Proteomes" id="UP000481861"/>
    </source>
</evidence>
<feature type="compositionally biased region" description="Basic and acidic residues" evidence="1">
    <location>
        <begin position="706"/>
        <end position="728"/>
    </location>
</feature>
<dbReference type="EMBL" id="JAADJZ010000007">
    <property type="protein sequence ID" value="KAF2873754.1"/>
    <property type="molecule type" value="Genomic_DNA"/>
</dbReference>
<name>A0A7C8I940_9PLEO</name>
<feature type="compositionally biased region" description="Basic and acidic residues" evidence="1">
    <location>
        <begin position="888"/>
        <end position="905"/>
    </location>
</feature>
<dbReference type="Proteomes" id="UP000481861">
    <property type="component" value="Unassembled WGS sequence"/>
</dbReference>
<protein>
    <submittedName>
        <fullName evidence="2">Uncharacterized protein</fullName>
    </submittedName>
</protein>
<feature type="region of interest" description="Disordered" evidence="1">
    <location>
        <begin position="658"/>
        <end position="679"/>
    </location>
</feature>
<evidence type="ECO:0000313" key="2">
    <source>
        <dbReference type="EMBL" id="KAF2873754.1"/>
    </source>
</evidence>
<gene>
    <name evidence="2" type="ORF">BDV95DRAFT_352727</name>
</gene>
<feature type="compositionally biased region" description="Basic and acidic residues" evidence="1">
    <location>
        <begin position="1"/>
        <end position="12"/>
    </location>
</feature>
<evidence type="ECO:0000256" key="1">
    <source>
        <dbReference type="SAM" id="MobiDB-lite"/>
    </source>
</evidence>
<proteinExistence type="predicted"/>
<accession>A0A7C8I940</accession>
<dbReference type="AlphaFoldDB" id="A0A7C8I940"/>
<feature type="region of interest" description="Disordered" evidence="1">
    <location>
        <begin position="706"/>
        <end position="794"/>
    </location>
</feature>
<feature type="region of interest" description="Disordered" evidence="1">
    <location>
        <begin position="888"/>
        <end position="911"/>
    </location>
</feature>
<organism evidence="2 3">
    <name type="scientific">Massariosphaeria phaeospora</name>
    <dbReference type="NCBI Taxonomy" id="100035"/>
    <lineage>
        <taxon>Eukaryota</taxon>
        <taxon>Fungi</taxon>
        <taxon>Dikarya</taxon>
        <taxon>Ascomycota</taxon>
        <taxon>Pezizomycotina</taxon>
        <taxon>Dothideomycetes</taxon>
        <taxon>Pleosporomycetidae</taxon>
        <taxon>Pleosporales</taxon>
        <taxon>Pleosporales incertae sedis</taxon>
        <taxon>Massariosphaeria</taxon>
    </lineage>
</organism>
<keyword evidence="3" id="KW-1185">Reference proteome</keyword>
<feature type="region of interest" description="Disordered" evidence="1">
    <location>
        <begin position="1"/>
        <end position="66"/>
    </location>
</feature>
<sequence length="911" mass="101360">MAPTRALKDNHAKGKAAAVVSTQQGGFLSRLGTESSRPAMPSSTPDFGLGPSTPKKTLPDSKKASPFTEALSKVNTASNRAISTMPGLFSPPEPAKAKDLLHRGLENIPSHRQRFEPPKSNVPLFGNTPLFGSGSLGGRWTPSDDSFRFGEGLFNDQANLPPDDNIFDLMHRQEENSRGHPNLPPKGNIFNRILSSQEFSQGHPKGNLYNLVSDSQENSRGHPKSIFEDNHGLFEPGNTTTGENTQTGRPLFGGTSSGGFNPITSSYLGVSPVLDPDSYAEYLQIKKKHTAMSQGAAKATESIKTFEVLFEWLGNAGIDDDGLGRLQGCLKYLHDEAKLFIDGIDQVAESNYALKTDIWIKQRRCERVLKQVKTLEEQSDVDAEEFKEKQQEHSQILEQISAATDKQKKKDEETTRLEVAFQKGVLIPLCWQQNSRKSLEIALARAKTELERSKASHQIVESLLQDNERKHTELKAKVEDILWDAETSEDRLQEKAVEQETENTKKFERLNKELEKERDKHNRLRKQIEKDKAQLSAEKATVRREKEEATRQLQLYKTTTTERAELFQELTKRQGEIAQLENVIKNLEERFKTGEVAKQEAVAARKNFELAYNQTVAEVDSLTIEDADHKEEIAQLQGQLQAERESREVLQQKLEALEANGGAKRPPSPRPTGPVIVRPQDAMVDKNHLRSQIEHKRNQIVAAKEKLAKTNDELATTKDKVADTKKEDQDPDELDNQPAVSAATGQHHLHQHTDGPGGNSASPARLLQPVFTATLPIRQPEPPPRIRKRSSDEAMASNVLSFPSLPAPSQSSKKQKVQPLHKAPATALTRNLPTYATAAVKGARRPQHSNLPATNRRANAIAPNQGSGRPQQTTNFMFPLTGVERATHGKGKEAHEGFARDRKDLYNAQNN</sequence>
<feature type="compositionally biased region" description="Polar residues" evidence="1">
    <location>
        <begin position="20"/>
        <end position="45"/>
    </location>
</feature>
<reference evidence="2 3" key="1">
    <citation type="submission" date="2020-01" db="EMBL/GenBank/DDBJ databases">
        <authorList>
            <consortium name="DOE Joint Genome Institute"/>
            <person name="Haridas S."/>
            <person name="Albert R."/>
            <person name="Binder M."/>
            <person name="Bloem J."/>
            <person name="Labutti K."/>
            <person name="Salamov A."/>
            <person name="Andreopoulos B."/>
            <person name="Baker S.E."/>
            <person name="Barry K."/>
            <person name="Bills G."/>
            <person name="Bluhm B.H."/>
            <person name="Cannon C."/>
            <person name="Castanera R."/>
            <person name="Culley D.E."/>
            <person name="Daum C."/>
            <person name="Ezra D."/>
            <person name="Gonzalez J.B."/>
            <person name="Henrissat B."/>
            <person name="Kuo A."/>
            <person name="Liang C."/>
            <person name="Lipzen A."/>
            <person name="Lutzoni F."/>
            <person name="Magnuson J."/>
            <person name="Mondo S."/>
            <person name="Nolan M."/>
            <person name="Ohm R."/>
            <person name="Pangilinan J."/>
            <person name="Park H.-J.H."/>
            <person name="Ramirez L."/>
            <person name="Alfaro M."/>
            <person name="Sun H."/>
            <person name="Tritt A."/>
            <person name="Yoshinaga Y."/>
            <person name="Zwiers L.-H.L."/>
            <person name="Turgeon B.G."/>
            <person name="Goodwin S.B."/>
            <person name="Spatafora J.W."/>
            <person name="Crous P.W."/>
            <person name="Grigoriev I.V."/>
        </authorList>
    </citation>
    <scope>NUCLEOTIDE SEQUENCE [LARGE SCALE GENOMIC DNA]</scope>
    <source>
        <strain evidence="2 3">CBS 611.86</strain>
    </source>
</reference>